<dbReference type="PANTHER" id="PTHR30012">
    <property type="entry name" value="GENERAL SECRETION PATHWAY PROTEIN"/>
    <property type="match status" value="1"/>
</dbReference>
<accession>A0A176S287</accession>
<dbReference type="EMBL" id="LUTY01001112">
    <property type="protein sequence ID" value="OAD22192.1"/>
    <property type="molecule type" value="Genomic_DNA"/>
</dbReference>
<dbReference type="InterPro" id="IPR003004">
    <property type="entry name" value="GspF/PilC"/>
</dbReference>
<dbReference type="GO" id="GO:0005886">
    <property type="term" value="C:plasma membrane"/>
    <property type="evidence" value="ECO:0007669"/>
    <property type="project" value="UniProtKB-SubCell"/>
</dbReference>
<keyword evidence="3" id="KW-1003">Cell membrane</keyword>
<feature type="domain" description="Type II secretion system protein GspF" evidence="8">
    <location>
        <begin position="55"/>
        <end position="178"/>
    </location>
</feature>
<dbReference type="Proteomes" id="UP000076962">
    <property type="component" value="Unassembled WGS sequence"/>
</dbReference>
<evidence type="ECO:0000256" key="2">
    <source>
        <dbReference type="ARBA" id="ARBA00005745"/>
    </source>
</evidence>
<dbReference type="InterPro" id="IPR042094">
    <property type="entry name" value="T2SS_GspF_sf"/>
</dbReference>
<evidence type="ECO:0000256" key="6">
    <source>
        <dbReference type="ARBA" id="ARBA00023136"/>
    </source>
</evidence>
<evidence type="ECO:0000313" key="9">
    <source>
        <dbReference type="EMBL" id="OAD22192.1"/>
    </source>
</evidence>
<evidence type="ECO:0000256" key="3">
    <source>
        <dbReference type="ARBA" id="ARBA00022475"/>
    </source>
</evidence>
<keyword evidence="4 7" id="KW-0812">Transmembrane</keyword>
<proteinExistence type="inferred from homology"/>
<comment type="caution">
    <text evidence="9">The sequence shown here is derived from an EMBL/GenBank/DDBJ whole genome shotgun (WGS) entry which is preliminary data.</text>
</comment>
<organism evidence="9 10">
    <name type="scientific">Candidatus Thiomargarita nelsonii</name>
    <dbReference type="NCBI Taxonomy" id="1003181"/>
    <lineage>
        <taxon>Bacteria</taxon>
        <taxon>Pseudomonadati</taxon>
        <taxon>Pseudomonadota</taxon>
        <taxon>Gammaproteobacteria</taxon>
        <taxon>Thiotrichales</taxon>
        <taxon>Thiotrichaceae</taxon>
        <taxon>Thiomargarita</taxon>
    </lineage>
</organism>
<evidence type="ECO:0000256" key="7">
    <source>
        <dbReference type="SAM" id="Phobius"/>
    </source>
</evidence>
<reference evidence="9 10" key="1">
    <citation type="submission" date="2016-05" db="EMBL/GenBank/DDBJ databases">
        <title>Single-cell genome of chain-forming Candidatus Thiomargarita nelsonii and comparison to other large sulfur-oxidizing bacteria.</title>
        <authorList>
            <person name="Winkel M."/>
            <person name="Salman V."/>
            <person name="Woyke T."/>
            <person name="Schulz-Vogt H."/>
            <person name="Richter M."/>
            <person name="Flood B."/>
            <person name="Bailey J."/>
            <person name="Amann R."/>
            <person name="Mussmann M."/>
        </authorList>
    </citation>
    <scope>NUCLEOTIDE SEQUENCE [LARGE SCALE GENOMIC DNA]</scope>
    <source>
        <strain evidence="9 10">THI036</strain>
    </source>
</reference>
<dbReference type="PATRIC" id="fig|1003181.4.peg.2788"/>
<dbReference type="InterPro" id="IPR018076">
    <property type="entry name" value="T2SS_GspF_dom"/>
</dbReference>
<dbReference type="PANTHER" id="PTHR30012:SF0">
    <property type="entry name" value="TYPE II SECRETION SYSTEM PROTEIN F-RELATED"/>
    <property type="match status" value="1"/>
</dbReference>
<name>A0A176S287_9GAMM</name>
<evidence type="ECO:0000256" key="4">
    <source>
        <dbReference type="ARBA" id="ARBA00022692"/>
    </source>
</evidence>
<protein>
    <submittedName>
        <fullName evidence="9">Type II secretion system F domain protein</fullName>
    </submittedName>
</protein>
<feature type="transmembrane region" description="Helical" evidence="7">
    <location>
        <begin position="244"/>
        <end position="267"/>
    </location>
</feature>
<evidence type="ECO:0000256" key="5">
    <source>
        <dbReference type="ARBA" id="ARBA00022989"/>
    </source>
</evidence>
<dbReference type="Pfam" id="PF00482">
    <property type="entry name" value="T2SSF"/>
    <property type="match status" value="1"/>
</dbReference>
<feature type="transmembrane region" description="Helical" evidence="7">
    <location>
        <begin position="154"/>
        <end position="177"/>
    </location>
</feature>
<dbReference type="Gene3D" id="1.20.81.30">
    <property type="entry name" value="Type II secretion system (T2SS), domain F"/>
    <property type="match status" value="1"/>
</dbReference>
<dbReference type="AlphaFoldDB" id="A0A176S287"/>
<gene>
    <name evidence="9" type="ORF">THIOM_002014</name>
</gene>
<comment type="similarity">
    <text evidence="2">Belongs to the GSP F family.</text>
</comment>
<sequence>MDKQGTLVRGQLVANNINDLEIRLERMGLDIIHCHTQKSRHFFFTKVSRHELITFCFHMENLTRAGVPLLEGLGDLRDSLSQSRFREVVSSLIESIEGGASLSKAMANFPKIFNQVFVSLIRAGETSGHLSVVFQHLTETLKWQDEMIAKTKKLLMYPIFMGIIIIGVLFFMMIYLVPQLISFIQNVGGELPLHTHLLIVVSNLFVKYWYFILLLPVLAILAIKAMMLISRRFCFLIDRLKLRIWVIGPILEKIILARFASFLALLYGSGITVLDSIELCKTLTRTLTYWKVF</sequence>
<feature type="transmembrane region" description="Helical" evidence="7">
    <location>
        <begin position="197"/>
        <end position="223"/>
    </location>
</feature>
<keyword evidence="6 7" id="KW-0472">Membrane</keyword>
<comment type="subcellular location">
    <subcellularLocation>
        <location evidence="1">Cell membrane</location>
        <topology evidence="1">Multi-pass membrane protein</topology>
    </subcellularLocation>
</comment>
<keyword evidence="5 7" id="KW-1133">Transmembrane helix</keyword>
<evidence type="ECO:0000256" key="1">
    <source>
        <dbReference type="ARBA" id="ARBA00004651"/>
    </source>
</evidence>
<evidence type="ECO:0000259" key="8">
    <source>
        <dbReference type="Pfam" id="PF00482"/>
    </source>
</evidence>
<evidence type="ECO:0000313" key="10">
    <source>
        <dbReference type="Proteomes" id="UP000076962"/>
    </source>
</evidence>
<keyword evidence="10" id="KW-1185">Reference proteome</keyword>